<dbReference type="EMBL" id="GG657754">
    <property type="protein sequence ID" value="EFL24105.1"/>
    <property type="molecule type" value="Genomic_DNA"/>
</dbReference>
<evidence type="ECO:0000313" key="3">
    <source>
        <dbReference type="Proteomes" id="UP000003963"/>
    </source>
</evidence>
<keyword evidence="3" id="KW-1185">Reference proteome</keyword>
<name>D9WRD9_9ACTN</name>
<gene>
    <name evidence="2" type="ORF">SSOG_03819</name>
</gene>
<accession>D9WRD9</accession>
<dbReference type="AlphaFoldDB" id="D9WRD9"/>
<dbReference type="HOGENOM" id="CLU_158014_1_0_11"/>
<proteinExistence type="predicted"/>
<organism evidence="2 3">
    <name type="scientific">Streptomyces himastatinicus ATCC 53653</name>
    <dbReference type="NCBI Taxonomy" id="457427"/>
    <lineage>
        <taxon>Bacteria</taxon>
        <taxon>Bacillati</taxon>
        <taxon>Actinomycetota</taxon>
        <taxon>Actinomycetes</taxon>
        <taxon>Kitasatosporales</taxon>
        <taxon>Streptomycetaceae</taxon>
        <taxon>Streptomyces</taxon>
        <taxon>Streptomyces violaceusniger group</taxon>
    </lineage>
</organism>
<sequence>MPDRTARDIEPPLRLLPWTTPDGKPCYLSSDDADSRLNRRADEVEALQLDMGTELLAHARALLGARTAHPGELRYLAHRLTEALRDALRIAESRGDRPAPAGNANAGARKAPACRNPAQPPTGS</sequence>
<dbReference type="RefSeq" id="WP_009715914.1">
    <property type="nucleotide sequence ID" value="NZ_GG657754.1"/>
</dbReference>
<evidence type="ECO:0000313" key="2">
    <source>
        <dbReference type="EMBL" id="EFL24105.1"/>
    </source>
</evidence>
<dbReference type="Proteomes" id="UP000003963">
    <property type="component" value="Unassembled WGS sequence"/>
</dbReference>
<evidence type="ECO:0000256" key="1">
    <source>
        <dbReference type="SAM" id="MobiDB-lite"/>
    </source>
</evidence>
<reference evidence="2 3" key="1">
    <citation type="submission" date="2009-02" db="EMBL/GenBank/DDBJ databases">
        <title>Annotation of Streptomyces hygroscopicus strain ATCC 53653.</title>
        <authorList>
            <consortium name="The Broad Institute Genome Sequencing Platform"/>
            <consortium name="Broad Institute Microbial Sequencing Center"/>
            <person name="Fischbach M."/>
            <person name="Godfrey P."/>
            <person name="Ward D."/>
            <person name="Young S."/>
            <person name="Zeng Q."/>
            <person name="Koehrsen M."/>
            <person name="Alvarado L."/>
            <person name="Berlin A.M."/>
            <person name="Bochicchio J."/>
            <person name="Borenstein D."/>
            <person name="Chapman S.B."/>
            <person name="Chen Z."/>
            <person name="Engels R."/>
            <person name="Freedman E."/>
            <person name="Gellesch M."/>
            <person name="Goldberg J."/>
            <person name="Griggs A."/>
            <person name="Gujja S."/>
            <person name="Heilman E.R."/>
            <person name="Heiman D.I."/>
            <person name="Hepburn T.A."/>
            <person name="Howarth C."/>
            <person name="Jen D."/>
            <person name="Larson L."/>
            <person name="Lewis B."/>
            <person name="Mehta T."/>
            <person name="Park D."/>
            <person name="Pearson M."/>
            <person name="Richards J."/>
            <person name="Roberts A."/>
            <person name="Saif S."/>
            <person name="Shea T.D."/>
            <person name="Shenoy N."/>
            <person name="Sisk P."/>
            <person name="Stolte C."/>
            <person name="Sykes S.N."/>
            <person name="Thomson T."/>
            <person name="Walk T."/>
            <person name="White J."/>
            <person name="Yandava C."/>
            <person name="Straight P."/>
            <person name="Clardy J."/>
            <person name="Hung D."/>
            <person name="Kolter R."/>
            <person name="Mekalanos J."/>
            <person name="Walker S."/>
            <person name="Walsh C.T."/>
            <person name="Wieland-Brown L.C."/>
            <person name="Haas B."/>
            <person name="Nusbaum C."/>
            <person name="Birren B."/>
        </authorList>
    </citation>
    <scope>NUCLEOTIDE SEQUENCE [LARGE SCALE GENOMIC DNA]</scope>
    <source>
        <strain evidence="2 3">ATCC 53653</strain>
    </source>
</reference>
<protein>
    <submittedName>
        <fullName evidence="2">Uncharacterized protein</fullName>
    </submittedName>
</protein>
<feature type="compositionally biased region" description="Low complexity" evidence="1">
    <location>
        <begin position="98"/>
        <end position="113"/>
    </location>
</feature>
<feature type="region of interest" description="Disordered" evidence="1">
    <location>
        <begin position="92"/>
        <end position="124"/>
    </location>
</feature>